<dbReference type="Pfam" id="PF01943">
    <property type="entry name" value="Polysacc_synt"/>
    <property type="match status" value="1"/>
</dbReference>
<dbReference type="RefSeq" id="WP_379927834.1">
    <property type="nucleotide sequence ID" value="NZ_JBHUMM010000002.1"/>
</dbReference>
<proteinExistence type="predicted"/>
<dbReference type="CDD" id="cd13124">
    <property type="entry name" value="MATE_SpoVB_like"/>
    <property type="match status" value="1"/>
</dbReference>
<gene>
    <name evidence="7" type="primary">spoVB</name>
    <name evidence="7" type="ORF">ACFSUC_02370</name>
</gene>
<dbReference type="Proteomes" id="UP001597497">
    <property type="component" value="Unassembled WGS sequence"/>
</dbReference>
<keyword evidence="8" id="KW-1185">Reference proteome</keyword>
<feature type="transmembrane region" description="Helical" evidence="6">
    <location>
        <begin position="288"/>
        <end position="316"/>
    </location>
</feature>
<feature type="transmembrane region" description="Helical" evidence="6">
    <location>
        <begin position="264"/>
        <end position="282"/>
    </location>
</feature>
<evidence type="ECO:0000256" key="4">
    <source>
        <dbReference type="ARBA" id="ARBA00022989"/>
    </source>
</evidence>
<feature type="transmembrane region" description="Helical" evidence="6">
    <location>
        <begin position="375"/>
        <end position="396"/>
    </location>
</feature>
<feature type="transmembrane region" description="Helical" evidence="6">
    <location>
        <begin position="427"/>
        <end position="448"/>
    </location>
</feature>
<feature type="transmembrane region" description="Helical" evidence="6">
    <location>
        <begin position="184"/>
        <end position="204"/>
    </location>
</feature>
<dbReference type="InterPro" id="IPR024923">
    <property type="entry name" value="PG_synth_SpoVB"/>
</dbReference>
<evidence type="ECO:0000256" key="6">
    <source>
        <dbReference type="SAM" id="Phobius"/>
    </source>
</evidence>
<sequence>MSKQSFIQGTMILLAAGIFSRILGFVPRIMLPRFMGAEGIGLYQLGYPLLILILTLITGGLPLAVAKLVAQAESEGNSQKIKTILRTALSFAGTLGTLFMLAAWAGASWITSHLLTDDRVYLTFLTMAPIILIVSLSSVLRGYFQGKHNMIPTALSTTMETVIRCGAMLTLSYCLLPYGLDKAAAGAMAGVLLGELAGLAVLLIQCSHKRSSARSAAGTPNKAALTSLSADPSAGKAGPFQMLRQLLTISIPVTASKLVGSASYFLESILIVQSLAVIGVTAREATALYGTLTGMIIPVMLLPTALTYSLSVSLVPSLSEAAAKQDFATIRKRMLQSIRIALVTGVPFAVIMFMLSEPLCLVLYQDAAPAVYLKWMAPIAIFIYLQGPLQAALQALDQPGTALLNTFIGAAVKLTLIYVLAAKAGLGIEGAIAAICLNMMLVTALHWNSVSRLIRFRLQLREWMVVLLGSMMMVLFISIATRISPLEVMTIEFLLISFLSTMLYVLVMIAFGMINRADLMRVPWIGRLFK</sequence>
<feature type="transmembrane region" description="Helical" evidence="6">
    <location>
        <begin position="87"/>
        <end position="107"/>
    </location>
</feature>
<dbReference type="EMBL" id="JBHUMM010000002">
    <property type="protein sequence ID" value="MFD2670451.1"/>
    <property type="molecule type" value="Genomic_DNA"/>
</dbReference>
<evidence type="ECO:0000256" key="1">
    <source>
        <dbReference type="ARBA" id="ARBA00004651"/>
    </source>
</evidence>
<feature type="transmembrane region" description="Helical" evidence="6">
    <location>
        <begin position="460"/>
        <end position="481"/>
    </location>
</feature>
<evidence type="ECO:0000256" key="5">
    <source>
        <dbReference type="ARBA" id="ARBA00023136"/>
    </source>
</evidence>
<reference evidence="8" key="1">
    <citation type="journal article" date="2019" name="Int. J. Syst. Evol. Microbiol.">
        <title>The Global Catalogue of Microorganisms (GCM) 10K type strain sequencing project: providing services to taxonomists for standard genome sequencing and annotation.</title>
        <authorList>
            <consortium name="The Broad Institute Genomics Platform"/>
            <consortium name="The Broad Institute Genome Sequencing Center for Infectious Disease"/>
            <person name="Wu L."/>
            <person name="Ma J."/>
        </authorList>
    </citation>
    <scope>NUCLEOTIDE SEQUENCE [LARGE SCALE GENOMIC DNA]</scope>
    <source>
        <strain evidence="8">KCTC 33676</strain>
    </source>
</reference>
<dbReference type="PANTHER" id="PTHR30250:SF24">
    <property type="entry name" value="STAGE V SPORULATION PROTEIN B"/>
    <property type="match status" value="1"/>
</dbReference>
<dbReference type="PANTHER" id="PTHR30250">
    <property type="entry name" value="PST FAMILY PREDICTED COLANIC ACID TRANSPORTER"/>
    <property type="match status" value="1"/>
</dbReference>
<comment type="caution">
    <text evidence="7">The sequence shown here is derived from an EMBL/GenBank/DDBJ whole genome shotgun (WGS) entry which is preliminary data.</text>
</comment>
<feature type="transmembrane region" description="Helical" evidence="6">
    <location>
        <begin position="119"/>
        <end position="140"/>
    </location>
</feature>
<dbReference type="PIRSF" id="PIRSF038958">
    <property type="entry name" value="PG_synth_SpoVB"/>
    <property type="match status" value="1"/>
</dbReference>
<evidence type="ECO:0000313" key="7">
    <source>
        <dbReference type="EMBL" id="MFD2670451.1"/>
    </source>
</evidence>
<evidence type="ECO:0000256" key="3">
    <source>
        <dbReference type="ARBA" id="ARBA00022692"/>
    </source>
</evidence>
<keyword evidence="5 6" id="KW-0472">Membrane</keyword>
<protein>
    <submittedName>
        <fullName evidence="7">Stage V sporulation protein B</fullName>
    </submittedName>
</protein>
<dbReference type="InterPro" id="IPR014249">
    <property type="entry name" value="Spore_V_B"/>
</dbReference>
<accession>A0ABW5R6V1</accession>
<feature type="transmembrane region" description="Helical" evidence="6">
    <location>
        <begin position="403"/>
        <end position="421"/>
    </location>
</feature>
<evidence type="ECO:0000313" key="8">
    <source>
        <dbReference type="Proteomes" id="UP001597497"/>
    </source>
</evidence>
<feature type="transmembrane region" description="Helical" evidence="6">
    <location>
        <begin position="45"/>
        <end position="66"/>
    </location>
</feature>
<organism evidence="7 8">
    <name type="scientific">Marinicrinis sediminis</name>
    <dbReference type="NCBI Taxonomy" id="1652465"/>
    <lineage>
        <taxon>Bacteria</taxon>
        <taxon>Bacillati</taxon>
        <taxon>Bacillota</taxon>
        <taxon>Bacilli</taxon>
        <taxon>Bacillales</taxon>
        <taxon>Paenibacillaceae</taxon>
    </lineage>
</organism>
<feature type="transmembrane region" description="Helical" evidence="6">
    <location>
        <begin position="12"/>
        <end position="30"/>
    </location>
</feature>
<feature type="transmembrane region" description="Helical" evidence="6">
    <location>
        <begin position="337"/>
        <end position="355"/>
    </location>
</feature>
<name>A0ABW5R6V1_9BACL</name>
<keyword evidence="4 6" id="KW-1133">Transmembrane helix</keyword>
<dbReference type="InterPro" id="IPR002797">
    <property type="entry name" value="Polysacc_synth"/>
</dbReference>
<keyword evidence="3 6" id="KW-0812">Transmembrane</keyword>
<keyword evidence="2" id="KW-1003">Cell membrane</keyword>
<feature type="transmembrane region" description="Helical" evidence="6">
    <location>
        <begin position="493"/>
        <end position="514"/>
    </location>
</feature>
<feature type="transmembrane region" description="Helical" evidence="6">
    <location>
        <begin position="161"/>
        <end position="178"/>
    </location>
</feature>
<dbReference type="NCBIfam" id="TIGR02900">
    <property type="entry name" value="spore_V_B"/>
    <property type="match status" value="1"/>
</dbReference>
<dbReference type="InterPro" id="IPR050833">
    <property type="entry name" value="Poly_Biosynth_Transport"/>
</dbReference>
<evidence type="ECO:0000256" key="2">
    <source>
        <dbReference type="ARBA" id="ARBA00022475"/>
    </source>
</evidence>
<comment type="subcellular location">
    <subcellularLocation>
        <location evidence="1">Cell membrane</location>
        <topology evidence="1">Multi-pass membrane protein</topology>
    </subcellularLocation>
</comment>